<organism evidence="7 8">
    <name type="scientific">Microbacterium deminutum</name>
    <dbReference type="NCBI Taxonomy" id="344164"/>
    <lineage>
        <taxon>Bacteria</taxon>
        <taxon>Bacillati</taxon>
        <taxon>Actinomycetota</taxon>
        <taxon>Actinomycetes</taxon>
        <taxon>Micrococcales</taxon>
        <taxon>Microbacteriaceae</taxon>
        <taxon>Microbacterium</taxon>
    </lineage>
</organism>
<feature type="transmembrane region" description="Helical" evidence="6">
    <location>
        <begin position="274"/>
        <end position="291"/>
    </location>
</feature>
<feature type="transmembrane region" description="Helical" evidence="6">
    <location>
        <begin position="68"/>
        <end position="86"/>
    </location>
</feature>
<keyword evidence="5 6" id="KW-0472">Membrane</keyword>
<evidence type="ECO:0000256" key="4">
    <source>
        <dbReference type="ARBA" id="ARBA00022989"/>
    </source>
</evidence>
<feature type="transmembrane region" description="Helical" evidence="6">
    <location>
        <begin position="93"/>
        <end position="110"/>
    </location>
</feature>
<feature type="transmembrane region" description="Helical" evidence="6">
    <location>
        <begin position="298"/>
        <end position="318"/>
    </location>
</feature>
<evidence type="ECO:0000256" key="6">
    <source>
        <dbReference type="SAM" id="Phobius"/>
    </source>
</evidence>
<keyword evidence="3 6" id="KW-0812">Transmembrane</keyword>
<keyword evidence="2" id="KW-1003">Cell membrane</keyword>
<dbReference type="Pfam" id="PF02653">
    <property type="entry name" value="BPD_transp_2"/>
    <property type="match status" value="1"/>
</dbReference>
<feature type="transmembrane region" description="Helical" evidence="6">
    <location>
        <begin position="38"/>
        <end position="62"/>
    </location>
</feature>
<accession>A0ABP5C5L2</accession>
<sequence length="350" mass="35619">MTTTLPASSAPSGEDSNDTRAVAPAHAIARWLGSSGSWVLLLDIALIVFFSIVSPGHVFWSWANLESMLLSGTVTLLLALGIAMLLGAGAIDISVGANLVLASVAAALTIRTLAPYGVVFAIIMGALAALVAGALFGLLNGVIIGLFDVNSLIATLGTTGIGLAAALLLTGGSDIGGMPPELQAGFGLATIADVIPLPFLVAVVATIVLWVVLKKTRYGSRTLAIGSLRLAASRSGVRVEWHLLSLAVLTGVLAGLSGFISLSHYGATTITGHPNDALAAITAVVIGGTRLEGGRVSLIGAVWGTALAVILQGGLVIIGVQSFWQLGTVGFVLIVAVCLDRIQARRRPIL</sequence>
<feature type="transmembrane region" description="Helical" evidence="6">
    <location>
        <begin position="151"/>
        <end position="171"/>
    </location>
</feature>
<evidence type="ECO:0000256" key="5">
    <source>
        <dbReference type="ARBA" id="ARBA00023136"/>
    </source>
</evidence>
<feature type="transmembrane region" description="Helical" evidence="6">
    <location>
        <begin position="324"/>
        <end position="342"/>
    </location>
</feature>
<dbReference type="EMBL" id="BAAAOG010000002">
    <property type="protein sequence ID" value="GAA1957917.1"/>
    <property type="molecule type" value="Genomic_DNA"/>
</dbReference>
<comment type="subcellular location">
    <subcellularLocation>
        <location evidence="1">Cell membrane</location>
        <topology evidence="1">Multi-pass membrane protein</topology>
    </subcellularLocation>
</comment>
<proteinExistence type="predicted"/>
<keyword evidence="4 6" id="KW-1133">Transmembrane helix</keyword>
<evidence type="ECO:0000313" key="8">
    <source>
        <dbReference type="Proteomes" id="UP001499933"/>
    </source>
</evidence>
<protein>
    <submittedName>
        <fullName evidence="7">ABC transporter permease</fullName>
    </submittedName>
</protein>
<dbReference type="PANTHER" id="PTHR32196">
    <property type="entry name" value="ABC TRANSPORTER PERMEASE PROTEIN YPHD-RELATED-RELATED"/>
    <property type="match status" value="1"/>
</dbReference>
<dbReference type="InterPro" id="IPR001851">
    <property type="entry name" value="ABC_transp_permease"/>
</dbReference>
<keyword evidence="8" id="KW-1185">Reference proteome</keyword>
<dbReference type="RefSeq" id="WP_344094067.1">
    <property type="nucleotide sequence ID" value="NZ_BAAAOG010000002.1"/>
</dbReference>
<comment type="caution">
    <text evidence="7">The sequence shown here is derived from an EMBL/GenBank/DDBJ whole genome shotgun (WGS) entry which is preliminary data.</text>
</comment>
<evidence type="ECO:0000256" key="1">
    <source>
        <dbReference type="ARBA" id="ARBA00004651"/>
    </source>
</evidence>
<dbReference type="Proteomes" id="UP001499933">
    <property type="component" value="Unassembled WGS sequence"/>
</dbReference>
<feature type="transmembrane region" description="Helical" evidence="6">
    <location>
        <begin position="116"/>
        <end position="139"/>
    </location>
</feature>
<evidence type="ECO:0000256" key="2">
    <source>
        <dbReference type="ARBA" id="ARBA00022475"/>
    </source>
</evidence>
<feature type="transmembrane region" description="Helical" evidence="6">
    <location>
        <begin position="191"/>
        <end position="213"/>
    </location>
</feature>
<dbReference type="CDD" id="cd06579">
    <property type="entry name" value="TM_PBP1_transp_AraH_like"/>
    <property type="match status" value="1"/>
</dbReference>
<feature type="transmembrane region" description="Helical" evidence="6">
    <location>
        <begin position="243"/>
        <end position="262"/>
    </location>
</feature>
<reference evidence="8" key="1">
    <citation type="journal article" date="2019" name="Int. J. Syst. Evol. Microbiol.">
        <title>The Global Catalogue of Microorganisms (GCM) 10K type strain sequencing project: providing services to taxonomists for standard genome sequencing and annotation.</title>
        <authorList>
            <consortium name="The Broad Institute Genomics Platform"/>
            <consortium name="The Broad Institute Genome Sequencing Center for Infectious Disease"/>
            <person name="Wu L."/>
            <person name="Ma J."/>
        </authorList>
    </citation>
    <scope>NUCLEOTIDE SEQUENCE [LARGE SCALE GENOMIC DNA]</scope>
    <source>
        <strain evidence="8">JCM 14901</strain>
    </source>
</reference>
<name>A0ABP5C5L2_9MICO</name>
<gene>
    <name evidence="7" type="ORF">GCM10009776_20340</name>
</gene>
<evidence type="ECO:0000313" key="7">
    <source>
        <dbReference type="EMBL" id="GAA1957917.1"/>
    </source>
</evidence>
<evidence type="ECO:0000256" key="3">
    <source>
        <dbReference type="ARBA" id="ARBA00022692"/>
    </source>
</evidence>